<evidence type="ECO:0000313" key="1">
    <source>
        <dbReference type="EMBL" id="KAF6140726.1"/>
    </source>
</evidence>
<reference evidence="1 2" key="1">
    <citation type="journal article" date="2020" name="IScience">
        <title>Genome Sequencing of the Endangered Kingdonia uniflora (Circaeasteraceae, Ranunculales) Reveals Potential Mechanisms of Evolutionary Specialization.</title>
        <authorList>
            <person name="Sun Y."/>
            <person name="Deng T."/>
            <person name="Zhang A."/>
            <person name="Moore M.J."/>
            <person name="Landis J.B."/>
            <person name="Lin N."/>
            <person name="Zhang H."/>
            <person name="Zhang X."/>
            <person name="Huang J."/>
            <person name="Zhang X."/>
            <person name="Sun H."/>
            <person name="Wang H."/>
        </authorList>
    </citation>
    <scope>NUCLEOTIDE SEQUENCE [LARGE SCALE GENOMIC DNA]</scope>
    <source>
        <strain evidence="1">TB1705</strain>
        <tissue evidence="1">Leaf</tissue>
    </source>
</reference>
<comment type="caution">
    <text evidence="1">The sequence shown here is derived from an EMBL/GenBank/DDBJ whole genome shotgun (WGS) entry which is preliminary data.</text>
</comment>
<protein>
    <submittedName>
        <fullName evidence="1">Uncharacterized protein</fullName>
    </submittedName>
</protein>
<organism evidence="1 2">
    <name type="scientific">Kingdonia uniflora</name>
    <dbReference type="NCBI Taxonomy" id="39325"/>
    <lineage>
        <taxon>Eukaryota</taxon>
        <taxon>Viridiplantae</taxon>
        <taxon>Streptophyta</taxon>
        <taxon>Embryophyta</taxon>
        <taxon>Tracheophyta</taxon>
        <taxon>Spermatophyta</taxon>
        <taxon>Magnoliopsida</taxon>
        <taxon>Ranunculales</taxon>
        <taxon>Circaeasteraceae</taxon>
        <taxon>Kingdonia</taxon>
    </lineage>
</organism>
<name>A0A7J7LDI6_9MAGN</name>
<keyword evidence="2" id="KW-1185">Reference proteome</keyword>
<gene>
    <name evidence="1" type="ORF">GIB67_035153</name>
</gene>
<proteinExistence type="predicted"/>
<feature type="non-terminal residue" evidence="1">
    <location>
        <position position="1"/>
    </location>
</feature>
<accession>A0A7J7LDI6</accession>
<dbReference type="Proteomes" id="UP000541444">
    <property type="component" value="Unassembled WGS sequence"/>
</dbReference>
<sequence length="71" mass="8604">MRISSLKHRPRQLGVYETYTRLALEVGNCQNFLQSSQIKNLSSIRYYFRAYHNLNPFMRKELKDVVWCFML</sequence>
<dbReference type="EMBL" id="JACGCM010002352">
    <property type="protein sequence ID" value="KAF6140726.1"/>
    <property type="molecule type" value="Genomic_DNA"/>
</dbReference>
<dbReference type="AlphaFoldDB" id="A0A7J7LDI6"/>
<evidence type="ECO:0000313" key="2">
    <source>
        <dbReference type="Proteomes" id="UP000541444"/>
    </source>
</evidence>